<dbReference type="EC" id="3.5.4.16" evidence="6"/>
<evidence type="ECO:0000256" key="1">
    <source>
        <dbReference type="ARBA" id="ARBA00001052"/>
    </source>
</evidence>
<evidence type="ECO:0000259" key="7">
    <source>
        <dbReference type="Pfam" id="PF01227"/>
    </source>
</evidence>
<dbReference type="GO" id="GO:0008270">
    <property type="term" value="F:zinc ion binding"/>
    <property type="evidence" value="ECO:0007669"/>
    <property type="project" value="UniProtKB-UniRule"/>
</dbReference>
<dbReference type="SUPFAM" id="SSF55620">
    <property type="entry name" value="Tetrahydrobiopterin biosynthesis enzymes-like"/>
    <property type="match status" value="1"/>
</dbReference>
<dbReference type="GO" id="GO:0046654">
    <property type="term" value="P:tetrahydrofolate biosynthetic process"/>
    <property type="evidence" value="ECO:0007669"/>
    <property type="project" value="UniProtKB-UniRule"/>
</dbReference>
<dbReference type="UniPathway" id="UPA00848">
    <property type="reaction ID" value="UER00151"/>
</dbReference>
<evidence type="ECO:0000256" key="2">
    <source>
        <dbReference type="ARBA" id="ARBA00005080"/>
    </source>
</evidence>
<feature type="domain" description="GTP cyclohydrolase I" evidence="7">
    <location>
        <begin position="81"/>
        <end position="254"/>
    </location>
</feature>
<comment type="subunit">
    <text evidence="6">Homopolymer.</text>
</comment>
<dbReference type="HAMAP" id="MF_00223">
    <property type="entry name" value="FolE"/>
    <property type="match status" value="1"/>
</dbReference>
<dbReference type="GO" id="GO:0005525">
    <property type="term" value="F:GTP binding"/>
    <property type="evidence" value="ECO:0007669"/>
    <property type="project" value="UniProtKB-KW"/>
</dbReference>
<feature type="binding site" evidence="6">
    <location>
        <position position="148"/>
    </location>
    <ligand>
        <name>Zn(2+)</name>
        <dbReference type="ChEBI" id="CHEBI:29105"/>
    </ligand>
</feature>
<dbReference type="AlphaFoldDB" id="A0A1W6SKR0"/>
<dbReference type="Pfam" id="PF01227">
    <property type="entry name" value="GTP_cyclohydroI"/>
    <property type="match status" value="1"/>
</dbReference>
<dbReference type="Gene3D" id="1.10.286.10">
    <property type="match status" value="1"/>
</dbReference>
<reference evidence="8 9" key="1">
    <citation type="journal article" date="2015" name="Int. J. Syst. Evol. Microbiol.">
        <title>Nitrosospira lacus sp. nov., a psychrotolerant, ammonia-oxidizing bacterium from sandy lake sediment.</title>
        <authorList>
            <person name="Urakawa H."/>
            <person name="Garcia J.C."/>
            <person name="Nielsen J.L."/>
            <person name="Le V.Q."/>
            <person name="Kozlowski J.A."/>
            <person name="Stein L.Y."/>
            <person name="Lim C.K."/>
            <person name="Pommerening-Roser A."/>
            <person name="Martens-Habbena W."/>
            <person name="Stahl D.A."/>
            <person name="Klotz M.G."/>
        </authorList>
    </citation>
    <scope>NUCLEOTIDE SEQUENCE [LARGE SCALE GENOMIC DNA]</scope>
    <source>
        <strain evidence="8 9">APG3</strain>
    </source>
</reference>
<keyword evidence="6" id="KW-0479">Metal-binding</keyword>
<dbReference type="GO" id="GO:0005737">
    <property type="term" value="C:cytoplasm"/>
    <property type="evidence" value="ECO:0007669"/>
    <property type="project" value="TreeGrafter"/>
</dbReference>
<dbReference type="Proteomes" id="UP000012179">
    <property type="component" value="Chromosome"/>
</dbReference>
<evidence type="ECO:0000313" key="8">
    <source>
        <dbReference type="EMBL" id="ARO86381.1"/>
    </source>
</evidence>
<comment type="similarity">
    <text evidence="3 6">Belongs to the GTP cyclohydrolase I family.</text>
</comment>
<keyword evidence="4 6" id="KW-0554">One-carbon metabolism</keyword>
<proteinExistence type="inferred from homology"/>
<evidence type="ECO:0000256" key="6">
    <source>
        <dbReference type="HAMAP-Rule" id="MF_00223"/>
    </source>
</evidence>
<dbReference type="FunFam" id="3.30.1130.10:FF:000001">
    <property type="entry name" value="GTP cyclohydrolase 1"/>
    <property type="match status" value="1"/>
</dbReference>
<dbReference type="InterPro" id="IPR018234">
    <property type="entry name" value="GTP_CycHdrlase_I_CS"/>
</dbReference>
<dbReference type="InterPro" id="IPR043134">
    <property type="entry name" value="GTP-CH-I_N"/>
</dbReference>
<sequence length="256" mass="28414">MDVDVLQNASFLSRRDWRILHIPLPQLIICVTLLPAPGDPITGMGADVSKCSVDTLDNLHLNKGKVTMTTPRDSEFGVADWQRLLRSIGEDPERQGLTDTPNRVARAWAHWMRGYKQDPATILKTFADGGECYDELIVVRQIPVYSHCEHHLAPFFGHATVGYLPSGHIVGLSKLTRLVNCFAARLQVQERLTQQIAQSLLEHLQPKAVGVIIRCRHMCMESRGIAVVGEETVTSAMLGDLKTNAAQRAEFLALAE</sequence>
<dbReference type="NCBIfam" id="NF006826">
    <property type="entry name" value="PRK09347.1-3"/>
    <property type="match status" value="1"/>
</dbReference>
<dbReference type="Gene3D" id="3.30.1130.10">
    <property type="match status" value="1"/>
</dbReference>
<dbReference type="NCBIfam" id="TIGR00063">
    <property type="entry name" value="folE"/>
    <property type="match status" value="1"/>
</dbReference>
<gene>
    <name evidence="6" type="primary">folE</name>
    <name evidence="8" type="ORF">EBAPG3_000505</name>
</gene>
<dbReference type="NCBIfam" id="NF006825">
    <property type="entry name" value="PRK09347.1-2"/>
    <property type="match status" value="1"/>
</dbReference>
<keyword evidence="5 6" id="KW-0378">Hydrolase</keyword>
<dbReference type="eggNOG" id="COG0302">
    <property type="taxonomic scope" value="Bacteria"/>
</dbReference>
<protein>
    <recommendedName>
        <fullName evidence="6">GTP cyclohydrolase 1</fullName>
        <ecNumber evidence="6">3.5.4.16</ecNumber>
    </recommendedName>
    <alternativeName>
        <fullName evidence="6">GTP cyclohydrolase I</fullName>
        <shortName evidence="6">GTP-CH-I</shortName>
    </alternativeName>
</protein>
<keyword evidence="6" id="KW-0342">GTP-binding</keyword>
<comment type="catalytic activity">
    <reaction evidence="1 6">
        <text>GTP + H2O = 7,8-dihydroneopterin 3'-triphosphate + formate + H(+)</text>
        <dbReference type="Rhea" id="RHEA:17473"/>
        <dbReference type="ChEBI" id="CHEBI:15377"/>
        <dbReference type="ChEBI" id="CHEBI:15378"/>
        <dbReference type="ChEBI" id="CHEBI:15740"/>
        <dbReference type="ChEBI" id="CHEBI:37565"/>
        <dbReference type="ChEBI" id="CHEBI:58462"/>
        <dbReference type="EC" id="3.5.4.16"/>
    </reaction>
</comment>
<keyword evidence="6" id="KW-0547">Nucleotide-binding</keyword>
<evidence type="ECO:0000256" key="5">
    <source>
        <dbReference type="ARBA" id="ARBA00022801"/>
    </source>
</evidence>
<dbReference type="GO" id="GO:0006729">
    <property type="term" value="P:tetrahydrobiopterin biosynthetic process"/>
    <property type="evidence" value="ECO:0007669"/>
    <property type="project" value="TreeGrafter"/>
</dbReference>
<accession>A0A1W6SKR0</accession>
<dbReference type="InterPro" id="IPR001474">
    <property type="entry name" value="GTP_CycHdrlase_I"/>
</dbReference>
<evidence type="ECO:0000256" key="4">
    <source>
        <dbReference type="ARBA" id="ARBA00022563"/>
    </source>
</evidence>
<keyword evidence="6" id="KW-0862">Zinc</keyword>
<evidence type="ECO:0000313" key="9">
    <source>
        <dbReference type="Proteomes" id="UP000012179"/>
    </source>
</evidence>
<dbReference type="PROSITE" id="PS00860">
    <property type="entry name" value="GTP_CYCLOHYDROL_1_2"/>
    <property type="match status" value="1"/>
</dbReference>
<evidence type="ECO:0000256" key="3">
    <source>
        <dbReference type="ARBA" id="ARBA00008085"/>
    </source>
</evidence>
<organism evidence="8 9">
    <name type="scientific">Nitrosospira lacus</name>
    <dbReference type="NCBI Taxonomy" id="1288494"/>
    <lineage>
        <taxon>Bacteria</taxon>
        <taxon>Pseudomonadati</taxon>
        <taxon>Pseudomonadota</taxon>
        <taxon>Betaproteobacteria</taxon>
        <taxon>Nitrosomonadales</taxon>
        <taxon>Nitrosomonadaceae</taxon>
        <taxon>Nitrosospira</taxon>
    </lineage>
</organism>
<dbReference type="InterPro" id="IPR020602">
    <property type="entry name" value="GTP_CycHdrlase_I_dom"/>
</dbReference>
<name>A0A1W6SKR0_9PROT</name>
<dbReference type="GO" id="GO:0003934">
    <property type="term" value="F:GTP cyclohydrolase I activity"/>
    <property type="evidence" value="ECO:0007669"/>
    <property type="project" value="UniProtKB-UniRule"/>
</dbReference>
<dbReference type="EMBL" id="CP021106">
    <property type="protein sequence ID" value="ARO86381.1"/>
    <property type="molecule type" value="Genomic_DNA"/>
</dbReference>
<dbReference type="GO" id="GO:0006730">
    <property type="term" value="P:one-carbon metabolic process"/>
    <property type="evidence" value="ECO:0007669"/>
    <property type="project" value="UniProtKB-UniRule"/>
</dbReference>
<comment type="pathway">
    <text evidence="2 6">Cofactor biosynthesis; 7,8-dihydroneopterin triphosphate biosynthesis; 7,8-dihydroneopterin triphosphate from GTP: step 1/1.</text>
</comment>
<dbReference type="InterPro" id="IPR043133">
    <property type="entry name" value="GTP-CH-I_C/QueF"/>
</dbReference>
<dbReference type="PANTHER" id="PTHR11109">
    <property type="entry name" value="GTP CYCLOHYDROLASE I"/>
    <property type="match status" value="1"/>
</dbReference>
<feature type="binding site" evidence="6">
    <location>
        <position position="219"/>
    </location>
    <ligand>
        <name>Zn(2+)</name>
        <dbReference type="ChEBI" id="CHEBI:29105"/>
    </ligand>
</feature>
<dbReference type="PANTHER" id="PTHR11109:SF7">
    <property type="entry name" value="GTP CYCLOHYDROLASE 1"/>
    <property type="match status" value="1"/>
</dbReference>
<dbReference type="KEGG" id="nlc:EBAPG3_000505"/>
<keyword evidence="9" id="KW-1185">Reference proteome</keyword>
<feature type="binding site" evidence="6">
    <location>
        <position position="151"/>
    </location>
    <ligand>
        <name>Zn(2+)</name>
        <dbReference type="ChEBI" id="CHEBI:29105"/>
    </ligand>
</feature>